<proteinExistence type="predicted"/>
<dbReference type="Proteomes" id="UP001315278">
    <property type="component" value="Unassembled WGS sequence"/>
</dbReference>
<reference evidence="2" key="1">
    <citation type="journal article" date="2021" name="ISME J.">
        <title>Evolutionary origin and ecological implication of a unique nif island in free-living Bradyrhizobium lineages.</title>
        <authorList>
            <person name="Tao J."/>
        </authorList>
    </citation>
    <scope>NUCLEOTIDE SEQUENCE [LARGE SCALE GENOMIC DNA]</scope>
    <source>
        <strain evidence="2">SZCCT0434</strain>
    </source>
</reference>
<dbReference type="EMBL" id="JAFCJH010000056">
    <property type="protein sequence ID" value="MBR0800551.1"/>
    <property type="molecule type" value="Genomic_DNA"/>
</dbReference>
<dbReference type="SUPFAM" id="SSF54909">
    <property type="entry name" value="Dimeric alpha+beta barrel"/>
    <property type="match status" value="1"/>
</dbReference>
<evidence type="ECO:0000313" key="1">
    <source>
        <dbReference type="EMBL" id="MBR0800551.1"/>
    </source>
</evidence>
<dbReference type="Gene3D" id="3.30.70.100">
    <property type="match status" value="1"/>
</dbReference>
<comment type="caution">
    <text evidence="1">The sequence shown here is derived from an EMBL/GenBank/DDBJ whole genome shotgun (WGS) entry which is preliminary data.</text>
</comment>
<organism evidence="1 2">
    <name type="scientific">Bradyrhizobium jicamae</name>
    <dbReference type="NCBI Taxonomy" id="280332"/>
    <lineage>
        <taxon>Bacteria</taxon>
        <taxon>Pseudomonadati</taxon>
        <taxon>Pseudomonadota</taxon>
        <taxon>Alphaproteobacteria</taxon>
        <taxon>Hyphomicrobiales</taxon>
        <taxon>Nitrobacteraceae</taxon>
        <taxon>Bradyrhizobium</taxon>
    </lineage>
</organism>
<evidence type="ECO:0000313" key="2">
    <source>
        <dbReference type="Proteomes" id="UP001315278"/>
    </source>
</evidence>
<dbReference type="RefSeq" id="WP_212398906.1">
    <property type="nucleotide sequence ID" value="NZ_JAFCJH010000056.1"/>
</dbReference>
<keyword evidence="2" id="KW-1185">Reference proteome</keyword>
<gene>
    <name evidence="1" type="ORF">JQ615_34830</name>
</gene>
<dbReference type="InterPro" id="IPR011008">
    <property type="entry name" value="Dimeric_a/b-barrel"/>
</dbReference>
<accession>A0ABS5FWC9</accession>
<protein>
    <recommendedName>
        <fullName evidence="3">Monooxygenase</fullName>
    </recommendedName>
</protein>
<name>A0ABS5FWC9_9BRAD</name>
<evidence type="ECO:0008006" key="3">
    <source>
        <dbReference type="Google" id="ProtNLM"/>
    </source>
</evidence>
<sequence length="107" mass="12252">MIVEIVRFDLPPGTTRDDAMALYEQSAPGWLDNPDLVEKYYLFDAQRCEGGGIYIWRSRAAIDRWHGTDYIRMVAARYGSAPRIEIMEAVMHLDPARRSATRLEMSG</sequence>